<evidence type="ECO:0000256" key="3">
    <source>
        <dbReference type="ARBA" id="ARBA00023015"/>
    </source>
</evidence>
<feature type="compositionally biased region" description="Low complexity" evidence="7">
    <location>
        <begin position="429"/>
        <end position="438"/>
    </location>
</feature>
<protein>
    <recommendedName>
        <fullName evidence="8">Zn(2)-C6 fungal-type domain-containing protein</fullName>
    </recommendedName>
</protein>
<gene>
    <name evidence="9" type="ORF">VTL71DRAFT_2570</name>
</gene>
<dbReference type="SUPFAM" id="SSF57701">
    <property type="entry name" value="Zn2/Cys6 DNA-binding domain"/>
    <property type="match status" value="1"/>
</dbReference>
<keyword evidence="5" id="KW-0804">Transcription</keyword>
<dbReference type="SMART" id="SM00066">
    <property type="entry name" value="GAL4"/>
    <property type="match status" value="1"/>
</dbReference>
<keyword evidence="1" id="KW-0479">Metal-binding</keyword>
<evidence type="ECO:0000313" key="10">
    <source>
        <dbReference type="Proteomes" id="UP001595075"/>
    </source>
</evidence>
<dbReference type="InterPro" id="IPR052360">
    <property type="entry name" value="Transcr_Regulatory_Proteins"/>
</dbReference>
<dbReference type="Proteomes" id="UP001595075">
    <property type="component" value="Unassembled WGS sequence"/>
</dbReference>
<dbReference type="PANTHER" id="PTHR36206:SF4">
    <property type="entry name" value="HYPOTHETICAL CONSERVED PROTEIN (EUROFUNG)-RELATED"/>
    <property type="match status" value="1"/>
</dbReference>
<keyword evidence="3" id="KW-0805">Transcription regulation</keyword>
<name>A0ABR4CB92_9HELO</name>
<evidence type="ECO:0000256" key="2">
    <source>
        <dbReference type="ARBA" id="ARBA00022833"/>
    </source>
</evidence>
<evidence type="ECO:0000259" key="8">
    <source>
        <dbReference type="PROSITE" id="PS50048"/>
    </source>
</evidence>
<dbReference type="InterPro" id="IPR036864">
    <property type="entry name" value="Zn2-C6_fun-type_DNA-bd_sf"/>
</dbReference>
<evidence type="ECO:0000256" key="5">
    <source>
        <dbReference type="ARBA" id="ARBA00023163"/>
    </source>
</evidence>
<feature type="compositionally biased region" description="Polar residues" evidence="7">
    <location>
        <begin position="418"/>
        <end position="428"/>
    </location>
</feature>
<dbReference type="InterPro" id="IPR001138">
    <property type="entry name" value="Zn2Cys6_DnaBD"/>
</dbReference>
<dbReference type="CDD" id="cd00067">
    <property type="entry name" value="GAL4"/>
    <property type="match status" value="1"/>
</dbReference>
<accession>A0ABR4CB92</accession>
<dbReference type="EMBL" id="JAZHXI010000011">
    <property type="protein sequence ID" value="KAL2066499.1"/>
    <property type="molecule type" value="Genomic_DNA"/>
</dbReference>
<dbReference type="Gene3D" id="4.10.240.10">
    <property type="entry name" value="Zn(2)-C6 fungal-type DNA-binding domain"/>
    <property type="match status" value="1"/>
</dbReference>
<dbReference type="PROSITE" id="PS00463">
    <property type="entry name" value="ZN2_CY6_FUNGAL_1"/>
    <property type="match status" value="1"/>
</dbReference>
<evidence type="ECO:0000256" key="1">
    <source>
        <dbReference type="ARBA" id="ARBA00022723"/>
    </source>
</evidence>
<keyword evidence="10" id="KW-1185">Reference proteome</keyword>
<evidence type="ECO:0000256" key="7">
    <source>
        <dbReference type="SAM" id="MobiDB-lite"/>
    </source>
</evidence>
<evidence type="ECO:0000313" key="9">
    <source>
        <dbReference type="EMBL" id="KAL2066499.1"/>
    </source>
</evidence>
<dbReference type="PANTHER" id="PTHR36206">
    <property type="entry name" value="ASPERCRYPTIN BIOSYNTHESIS CLUSTER-SPECIFIC TRANSCRIPTION REGULATOR ATNN-RELATED"/>
    <property type="match status" value="1"/>
</dbReference>
<keyword evidence="4" id="KW-0238">DNA-binding</keyword>
<comment type="caution">
    <text evidence="9">The sequence shown here is derived from an EMBL/GenBank/DDBJ whole genome shotgun (WGS) entry which is preliminary data.</text>
</comment>
<feature type="compositionally biased region" description="Basic and acidic residues" evidence="7">
    <location>
        <begin position="439"/>
        <end position="449"/>
    </location>
</feature>
<evidence type="ECO:0000256" key="4">
    <source>
        <dbReference type="ARBA" id="ARBA00023125"/>
    </source>
</evidence>
<proteinExistence type="predicted"/>
<dbReference type="Pfam" id="PF00172">
    <property type="entry name" value="Zn_clus"/>
    <property type="match status" value="1"/>
</dbReference>
<feature type="domain" description="Zn(2)-C6 fungal-type" evidence="8">
    <location>
        <begin position="26"/>
        <end position="54"/>
    </location>
</feature>
<evidence type="ECO:0000256" key="6">
    <source>
        <dbReference type="ARBA" id="ARBA00023242"/>
    </source>
</evidence>
<organism evidence="9 10">
    <name type="scientific">Oculimacula yallundae</name>
    <dbReference type="NCBI Taxonomy" id="86028"/>
    <lineage>
        <taxon>Eukaryota</taxon>
        <taxon>Fungi</taxon>
        <taxon>Dikarya</taxon>
        <taxon>Ascomycota</taxon>
        <taxon>Pezizomycotina</taxon>
        <taxon>Leotiomycetes</taxon>
        <taxon>Helotiales</taxon>
        <taxon>Ploettnerulaceae</taxon>
        <taxon>Oculimacula</taxon>
    </lineage>
</organism>
<sequence length="652" mass="74338">MEEVATSTSSVKVKRTRRSAPRTKTGCITCKIRRIKCDERKPFCARCESFGIKCDGYATQQVVKAKKATVRPLAPRSVSNPSSVSGESVPSLQSQWRQIAAAGHSPSLPMELATLRFEDDTEARYFNLFQEKTIIHVAPYFDSETWQRLVLQACHVPSIRHTVTAIAALHRTSMTLDNCRKISLDLGESVANMNVHHQVAIDQYAKAIRSMKQALATGEQDLRTTIITCLVIGCFEAFHGNIPLAFGQIRTGIELLNQWKNSYGGHYILSYASPNQYVIEDDLVTTFGRLELLTGYAFTEDENADVVRRKQLAKVLQEMPTVFNSLTHARVYLELLFRQMDHYLYVSATWPDMFHKHSEIEQRTAKRLAIEMMAKQSASCPGTETPRTEPQNDETESMVAYPPDTVDWIDPLTIRSQETQGPTPLEEQTATATNTSSTDTKKDESSKSRDLHLAELLQWYYSFDNTMNQRHMTESVSSMMLRMHFKFNFVCLKTDSDDVMLPDQYTADIIEAVDLCAKILSAFRNGESTNFTLDFGMNIPLYVFGFKCRNSSVRRDIVNLSLTQPRREGFWDSTLSGKIVRWIQELEEEFAGDDFVPEWCRIRPAEVGFHMKDNEGNKATEEEFGREAELVCHQRLSPNNTQTRERRLTLVW</sequence>
<feature type="region of interest" description="Disordered" evidence="7">
    <location>
        <begin position="418"/>
        <end position="449"/>
    </location>
</feature>
<keyword evidence="2" id="KW-0862">Zinc</keyword>
<reference evidence="9 10" key="1">
    <citation type="journal article" date="2024" name="Commun. Biol.">
        <title>Comparative genomic analysis of thermophilic fungi reveals convergent evolutionary adaptations and gene losses.</title>
        <authorList>
            <person name="Steindorff A.S."/>
            <person name="Aguilar-Pontes M.V."/>
            <person name="Robinson A.J."/>
            <person name="Andreopoulos B."/>
            <person name="LaButti K."/>
            <person name="Kuo A."/>
            <person name="Mondo S."/>
            <person name="Riley R."/>
            <person name="Otillar R."/>
            <person name="Haridas S."/>
            <person name="Lipzen A."/>
            <person name="Grimwood J."/>
            <person name="Schmutz J."/>
            <person name="Clum A."/>
            <person name="Reid I.D."/>
            <person name="Moisan M.C."/>
            <person name="Butler G."/>
            <person name="Nguyen T.T.M."/>
            <person name="Dewar K."/>
            <person name="Conant G."/>
            <person name="Drula E."/>
            <person name="Henrissat B."/>
            <person name="Hansel C."/>
            <person name="Singer S."/>
            <person name="Hutchinson M.I."/>
            <person name="de Vries R.P."/>
            <person name="Natvig D.O."/>
            <person name="Powell A.J."/>
            <person name="Tsang A."/>
            <person name="Grigoriev I.V."/>
        </authorList>
    </citation>
    <scope>NUCLEOTIDE SEQUENCE [LARGE SCALE GENOMIC DNA]</scope>
    <source>
        <strain evidence="9 10">CBS 494.80</strain>
    </source>
</reference>
<dbReference type="PROSITE" id="PS50048">
    <property type="entry name" value="ZN2_CY6_FUNGAL_2"/>
    <property type="match status" value="1"/>
</dbReference>
<feature type="region of interest" description="Disordered" evidence="7">
    <location>
        <begin position="375"/>
        <end position="398"/>
    </location>
</feature>
<keyword evidence="6" id="KW-0539">Nucleus</keyword>